<dbReference type="Gene3D" id="3.10.10.10">
    <property type="entry name" value="HIV Type 1 Reverse Transcriptase, subunit A, domain 1"/>
    <property type="match status" value="1"/>
</dbReference>
<reference evidence="4" key="1">
    <citation type="submission" date="2021-03" db="EMBL/GenBank/DDBJ databases">
        <title>Draft genome sequence of rust myrtle Austropuccinia psidii MF-1, a brazilian biotype.</title>
        <authorList>
            <person name="Quecine M.C."/>
            <person name="Pachon D.M.R."/>
            <person name="Bonatelli M.L."/>
            <person name="Correr F.H."/>
            <person name="Franceschini L.M."/>
            <person name="Leite T.F."/>
            <person name="Margarido G.R.A."/>
            <person name="Almeida C.A."/>
            <person name="Ferrarezi J.A."/>
            <person name="Labate C.A."/>
        </authorList>
    </citation>
    <scope>NUCLEOTIDE SEQUENCE</scope>
    <source>
        <strain evidence="4">MF-1</strain>
    </source>
</reference>
<evidence type="ECO:0000313" key="4">
    <source>
        <dbReference type="EMBL" id="MBW0485084.1"/>
    </source>
</evidence>
<dbReference type="InterPro" id="IPR001878">
    <property type="entry name" value="Znf_CCHC"/>
</dbReference>
<sequence length="145" mass="16751">MKELTKKKNTCHNCSSTEHYANNCPKAKRKVYSIEKIPEDAFPTEDSESNSLSDSIREQSDDYQDPKEEFLVEYQGKIGHNEIVEITTPVLINWNDGKSRLGENFRALNNYTKADRNPIPKIPHALDKLAKARYITKMDFMKGFH</sequence>
<keyword evidence="1" id="KW-0507">mRNA processing</keyword>
<dbReference type="SUPFAM" id="SSF56672">
    <property type="entry name" value="DNA/RNA polymerases"/>
    <property type="match status" value="1"/>
</dbReference>
<dbReference type="Gene3D" id="3.30.70.270">
    <property type="match status" value="1"/>
</dbReference>
<dbReference type="GO" id="GO:0006397">
    <property type="term" value="P:mRNA processing"/>
    <property type="evidence" value="ECO:0007669"/>
    <property type="project" value="UniProtKB-KW"/>
</dbReference>
<feature type="region of interest" description="Disordered" evidence="2">
    <location>
        <begin position="37"/>
        <end position="65"/>
    </location>
</feature>
<organism evidence="4 5">
    <name type="scientific">Austropuccinia psidii MF-1</name>
    <dbReference type="NCBI Taxonomy" id="1389203"/>
    <lineage>
        <taxon>Eukaryota</taxon>
        <taxon>Fungi</taxon>
        <taxon>Dikarya</taxon>
        <taxon>Basidiomycota</taxon>
        <taxon>Pucciniomycotina</taxon>
        <taxon>Pucciniomycetes</taxon>
        <taxon>Pucciniales</taxon>
        <taxon>Sphaerophragmiaceae</taxon>
        <taxon>Austropuccinia</taxon>
    </lineage>
</organism>
<gene>
    <name evidence="4" type="ORF">O181_024799</name>
</gene>
<evidence type="ECO:0000256" key="2">
    <source>
        <dbReference type="SAM" id="MobiDB-lite"/>
    </source>
</evidence>
<evidence type="ECO:0000256" key="1">
    <source>
        <dbReference type="ARBA" id="ARBA00022664"/>
    </source>
</evidence>
<dbReference type="GO" id="GO:0003676">
    <property type="term" value="F:nucleic acid binding"/>
    <property type="evidence" value="ECO:0007669"/>
    <property type="project" value="InterPro"/>
</dbReference>
<protein>
    <recommendedName>
        <fullName evidence="3">CCHC-type domain-containing protein</fullName>
    </recommendedName>
</protein>
<dbReference type="InterPro" id="IPR036875">
    <property type="entry name" value="Znf_CCHC_sf"/>
</dbReference>
<accession>A0A9Q3CGV7</accession>
<dbReference type="AlphaFoldDB" id="A0A9Q3CGV7"/>
<evidence type="ECO:0000259" key="3">
    <source>
        <dbReference type="Pfam" id="PF00098"/>
    </source>
</evidence>
<name>A0A9Q3CGV7_9BASI</name>
<evidence type="ECO:0000313" key="5">
    <source>
        <dbReference type="Proteomes" id="UP000765509"/>
    </source>
</evidence>
<dbReference type="SUPFAM" id="SSF57756">
    <property type="entry name" value="Retrovirus zinc finger-like domains"/>
    <property type="match status" value="1"/>
</dbReference>
<dbReference type="EMBL" id="AVOT02007997">
    <property type="protein sequence ID" value="MBW0485084.1"/>
    <property type="molecule type" value="Genomic_DNA"/>
</dbReference>
<dbReference type="InterPro" id="IPR043502">
    <property type="entry name" value="DNA/RNA_pol_sf"/>
</dbReference>
<feature type="compositionally biased region" description="Basic and acidic residues" evidence="2">
    <location>
        <begin position="55"/>
        <end position="65"/>
    </location>
</feature>
<dbReference type="InterPro" id="IPR043128">
    <property type="entry name" value="Rev_trsase/Diguanyl_cyclase"/>
</dbReference>
<dbReference type="Proteomes" id="UP000765509">
    <property type="component" value="Unassembled WGS sequence"/>
</dbReference>
<dbReference type="Gene3D" id="4.10.60.10">
    <property type="entry name" value="Zinc finger, CCHC-type"/>
    <property type="match status" value="1"/>
</dbReference>
<dbReference type="GO" id="GO:0008270">
    <property type="term" value="F:zinc ion binding"/>
    <property type="evidence" value="ECO:0007669"/>
    <property type="project" value="InterPro"/>
</dbReference>
<dbReference type="OrthoDB" id="3364103at2759"/>
<comment type="caution">
    <text evidence="4">The sequence shown here is derived from an EMBL/GenBank/DDBJ whole genome shotgun (WGS) entry which is preliminary data.</text>
</comment>
<feature type="domain" description="CCHC-type" evidence="3">
    <location>
        <begin position="9"/>
        <end position="26"/>
    </location>
</feature>
<proteinExistence type="predicted"/>
<dbReference type="Pfam" id="PF00098">
    <property type="entry name" value="zf-CCHC"/>
    <property type="match status" value="1"/>
</dbReference>
<keyword evidence="5" id="KW-1185">Reference proteome</keyword>